<evidence type="ECO:0000313" key="2">
    <source>
        <dbReference type="Proteomes" id="UP000243975"/>
    </source>
</evidence>
<sequence length="71" mass="7862">MPTYEATIGNFEGCPQWLLDRLLPLLTVCDRLYLENLKADGDPSSYSCLGITTSDLDAFVNLSLGPMEIYS</sequence>
<gene>
    <name evidence="1" type="ORF">Ccrd_025953</name>
</gene>
<evidence type="ECO:0000313" key="1">
    <source>
        <dbReference type="EMBL" id="KVH10521.1"/>
    </source>
</evidence>
<organism evidence="1 2">
    <name type="scientific">Cynara cardunculus var. scolymus</name>
    <name type="common">Globe artichoke</name>
    <name type="synonym">Cynara scolymus</name>
    <dbReference type="NCBI Taxonomy" id="59895"/>
    <lineage>
        <taxon>Eukaryota</taxon>
        <taxon>Viridiplantae</taxon>
        <taxon>Streptophyta</taxon>
        <taxon>Embryophyta</taxon>
        <taxon>Tracheophyta</taxon>
        <taxon>Spermatophyta</taxon>
        <taxon>Magnoliopsida</taxon>
        <taxon>eudicotyledons</taxon>
        <taxon>Gunneridae</taxon>
        <taxon>Pentapetalae</taxon>
        <taxon>asterids</taxon>
        <taxon>campanulids</taxon>
        <taxon>Asterales</taxon>
        <taxon>Asteraceae</taxon>
        <taxon>Carduoideae</taxon>
        <taxon>Cardueae</taxon>
        <taxon>Carduinae</taxon>
        <taxon>Cynara</taxon>
    </lineage>
</organism>
<name>A0A103T8X4_CYNCS</name>
<protein>
    <submittedName>
        <fullName evidence="1">Uncharacterized protein</fullName>
    </submittedName>
</protein>
<dbReference type="Gramene" id="KVH10521">
    <property type="protein sequence ID" value="KVH10521"/>
    <property type="gene ID" value="Ccrd_025953"/>
</dbReference>
<proteinExistence type="predicted"/>
<accession>A0A103T8X4</accession>
<dbReference type="EMBL" id="LEKV01007170">
    <property type="protein sequence ID" value="KVH10521.1"/>
    <property type="molecule type" value="Genomic_DNA"/>
</dbReference>
<keyword evidence="2" id="KW-1185">Reference proteome</keyword>
<dbReference type="Proteomes" id="UP000243975">
    <property type="component" value="Unassembled WGS sequence"/>
</dbReference>
<comment type="caution">
    <text evidence="1">The sequence shown here is derived from an EMBL/GenBank/DDBJ whole genome shotgun (WGS) entry which is preliminary data.</text>
</comment>
<dbReference type="AlphaFoldDB" id="A0A103T8X4"/>
<reference evidence="1 2" key="1">
    <citation type="journal article" date="2016" name="Sci. Rep.">
        <title>The genome sequence of the outbreeding globe artichoke constructed de novo incorporating a phase-aware low-pass sequencing strategy of F1 progeny.</title>
        <authorList>
            <person name="Scaglione D."/>
            <person name="Reyes-Chin-Wo S."/>
            <person name="Acquadro A."/>
            <person name="Froenicke L."/>
            <person name="Portis E."/>
            <person name="Beitel C."/>
            <person name="Tirone M."/>
            <person name="Mauro R."/>
            <person name="Lo Monaco A."/>
            <person name="Mauromicale G."/>
            <person name="Faccioli P."/>
            <person name="Cattivelli L."/>
            <person name="Rieseberg L."/>
            <person name="Michelmore R."/>
            <person name="Lanteri S."/>
        </authorList>
    </citation>
    <scope>NUCLEOTIDE SEQUENCE [LARGE SCALE GENOMIC DNA]</scope>
    <source>
        <strain evidence="1">2C</strain>
    </source>
</reference>